<evidence type="ECO:0000259" key="9">
    <source>
        <dbReference type="Pfam" id="PF17768"/>
    </source>
</evidence>
<dbReference type="EMBL" id="JAGGLD010000001">
    <property type="protein sequence ID" value="MBP1999008.1"/>
    <property type="molecule type" value="Genomic_DNA"/>
</dbReference>
<dbReference type="InterPro" id="IPR051673">
    <property type="entry name" value="SSDNA_exonuclease_RecJ"/>
</dbReference>
<sequence>MIPSKYVWSCKEPDATKVKGLVDELHISTLLAALLVNRGINQSFEAEQFLKSSIEQLHDPYLLHGMDRAVSRIRQALEQKEHILIYGDYDADGVSSTSLMIRLMQHIGASFEYYIPHRSKEGYGLHNHALDQAKHRGVTLVITVDTGISAVQQIEYAKSLGIDVIVTDHHEPPAILPNAYTLVNPKLTECTYPFKGLAGVGVAYKLACALIGDVPEEWLQLVALGTIADLMPLSGENRVLVKLGLASMTEEPIPGIAALLRLAGHRDKSVHSTAVGFGLAPRINASGRLEHANKAVHLLITEDAEQSDEVATELDLLNRDRQQMVERIVSEATQQVEAKIREHRSVPDVIVIAGEGWNVGVVGIVASKILDRYYRPTIVLGIDADTGHCKGSARSIPGYDMYQALTACADLLEHYGGHPAAAGMSLDRVHLDEFELRLNQWGADWLTTEHFVPGLQADLECQLADITVPMIEELGLLAPYGMGNSCPRLLIRDAAVVDIRHMGQEGRHLKMTVKQGRATMEAVAFGRGYLADLIPINTAIQLIVEAEINEWNGNRKPQLMIQDINVSQLQVYDYRGTVSPERVLKELHLKQMQLPYSSAASSAAVCGKELAIRYNEQLSQTAVRVYDRDSGTVENQLTPSQSSSQAKVTSLYVLELPSTSDHWDTLLLQWPHLERIWLLQAKQERQHQLVAPSREQFKQIYALLRHYCQSSHTLDEIVNLLVRHSGLTKRMVQFILDVFEDLDFIKQNDGNLSLNGSPSKQPLDSSVKYQSLQLLAEMEQILSYGETEQVRQWISSRIQGAC</sequence>
<dbReference type="InterPro" id="IPR041122">
    <property type="entry name" value="RecJ_OB"/>
</dbReference>
<dbReference type="Gene3D" id="3.90.1640.30">
    <property type="match status" value="1"/>
</dbReference>
<feature type="domain" description="DHHA1" evidence="7">
    <location>
        <begin position="349"/>
        <end position="441"/>
    </location>
</feature>
<dbReference type="Proteomes" id="UP001519288">
    <property type="component" value="Unassembled WGS sequence"/>
</dbReference>
<dbReference type="Gene3D" id="3.10.310.30">
    <property type="match status" value="1"/>
</dbReference>
<name>A0ABS4JBB9_9BACL</name>
<keyword evidence="4 10" id="KW-0378">Hydrolase</keyword>
<comment type="similarity">
    <text evidence="1">Belongs to the RecJ family.</text>
</comment>
<dbReference type="Pfam" id="PF10141">
    <property type="entry name" value="ssDNA-exonuc_C"/>
    <property type="match status" value="1"/>
</dbReference>
<evidence type="ECO:0000313" key="11">
    <source>
        <dbReference type="Proteomes" id="UP001519288"/>
    </source>
</evidence>
<feature type="domain" description="Single-stranded-DNA-specific exonuclease RecJ C-terminal" evidence="8">
    <location>
        <begin position="608"/>
        <end position="794"/>
    </location>
</feature>
<evidence type="ECO:0000256" key="2">
    <source>
        <dbReference type="ARBA" id="ARBA00019841"/>
    </source>
</evidence>
<dbReference type="PANTHER" id="PTHR30255">
    <property type="entry name" value="SINGLE-STRANDED-DNA-SPECIFIC EXONUCLEASE RECJ"/>
    <property type="match status" value="1"/>
</dbReference>
<organism evidence="10 11">
    <name type="scientific">Paenibacillus shirakamiensis</name>
    <dbReference type="NCBI Taxonomy" id="1265935"/>
    <lineage>
        <taxon>Bacteria</taxon>
        <taxon>Bacillati</taxon>
        <taxon>Bacillota</taxon>
        <taxon>Bacilli</taxon>
        <taxon>Bacillales</taxon>
        <taxon>Paenibacillaceae</taxon>
        <taxon>Paenibacillus</taxon>
    </lineage>
</organism>
<accession>A0ABS4JBB9</accession>
<reference evidence="10 11" key="1">
    <citation type="submission" date="2021-03" db="EMBL/GenBank/DDBJ databases">
        <title>Genomic Encyclopedia of Type Strains, Phase IV (KMG-IV): sequencing the most valuable type-strain genomes for metagenomic binning, comparative biology and taxonomic classification.</title>
        <authorList>
            <person name="Goeker M."/>
        </authorList>
    </citation>
    <scope>NUCLEOTIDE SEQUENCE [LARGE SCALE GENOMIC DNA]</scope>
    <source>
        <strain evidence="10 11">DSM 26806</strain>
    </source>
</reference>
<dbReference type="InterPro" id="IPR003156">
    <property type="entry name" value="DHHA1_dom"/>
</dbReference>
<keyword evidence="3" id="KW-0540">Nuclease</keyword>
<dbReference type="InterPro" id="IPR001667">
    <property type="entry name" value="DDH_dom"/>
</dbReference>
<evidence type="ECO:0000313" key="10">
    <source>
        <dbReference type="EMBL" id="MBP1999008.1"/>
    </source>
</evidence>
<dbReference type="InterPro" id="IPR038763">
    <property type="entry name" value="DHH_sf"/>
</dbReference>
<proteinExistence type="inferred from homology"/>
<evidence type="ECO:0000256" key="4">
    <source>
        <dbReference type="ARBA" id="ARBA00022801"/>
    </source>
</evidence>
<feature type="domain" description="RecJ OB" evidence="9">
    <location>
        <begin position="458"/>
        <end position="563"/>
    </location>
</feature>
<dbReference type="RefSeq" id="WP_209858129.1">
    <property type="nucleotide sequence ID" value="NZ_JAGGLD010000001.1"/>
</dbReference>
<evidence type="ECO:0000259" key="7">
    <source>
        <dbReference type="Pfam" id="PF02272"/>
    </source>
</evidence>
<dbReference type="Pfam" id="PF02272">
    <property type="entry name" value="DHHA1"/>
    <property type="match status" value="1"/>
</dbReference>
<evidence type="ECO:0000256" key="3">
    <source>
        <dbReference type="ARBA" id="ARBA00022722"/>
    </source>
</evidence>
<dbReference type="InterPro" id="IPR004610">
    <property type="entry name" value="RecJ"/>
</dbReference>
<keyword evidence="11" id="KW-1185">Reference proteome</keyword>
<dbReference type="InterPro" id="IPR018779">
    <property type="entry name" value="RecJ_C"/>
</dbReference>
<gene>
    <name evidence="10" type="ORF">J2Z69_000027</name>
</gene>
<keyword evidence="5 10" id="KW-0269">Exonuclease</keyword>
<dbReference type="SUPFAM" id="SSF64182">
    <property type="entry name" value="DHH phosphoesterases"/>
    <property type="match status" value="1"/>
</dbReference>
<feature type="domain" description="DDH" evidence="6">
    <location>
        <begin position="82"/>
        <end position="226"/>
    </location>
</feature>
<dbReference type="PANTHER" id="PTHR30255:SF2">
    <property type="entry name" value="SINGLE-STRANDED-DNA-SPECIFIC EXONUCLEASE RECJ"/>
    <property type="match status" value="1"/>
</dbReference>
<dbReference type="Pfam" id="PF17768">
    <property type="entry name" value="RecJ_OB"/>
    <property type="match status" value="1"/>
</dbReference>
<dbReference type="NCBIfam" id="TIGR00644">
    <property type="entry name" value="recJ"/>
    <property type="match status" value="1"/>
</dbReference>
<evidence type="ECO:0000259" key="8">
    <source>
        <dbReference type="Pfam" id="PF10141"/>
    </source>
</evidence>
<protein>
    <recommendedName>
        <fullName evidence="2">Single-stranded-DNA-specific exonuclease RecJ</fullName>
    </recommendedName>
</protein>
<dbReference type="GO" id="GO:0004527">
    <property type="term" value="F:exonuclease activity"/>
    <property type="evidence" value="ECO:0007669"/>
    <property type="project" value="UniProtKB-KW"/>
</dbReference>
<evidence type="ECO:0000256" key="1">
    <source>
        <dbReference type="ARBA" id="ARBA00005915"/>
    </source>
</evidence>
<evidence type="ECO:0000256" key="5">
    <source>
        <dbReference type="ARBA" id="ARBA00022839"/>
    </source>
</evidence>
<evidence type="ECO:0000259" key="6">
    <source>
        <dbReference type="Pfam" id="PF01368"/>
    </source>
</evidence>
<dbReference type="Pfam" id="PF01368">
    <property type="entry name" value="DHH"/>
    <property type="match status" value="1"/>
</dbReference>
<comment type="caution">
    <text evidence="10">The sequence shown here is derived from an EMBL/GenBank/DDBJ whole genome shotgun (WGS) entry which is preliminary data.</text>
</comment>